<protein>
    <submittedName>
        <fullName evidence="3">L,D-transpeptidase family protein</fullName>
    </submittedName>
</protein>
<dbReference type="PANTHER" id="PTHR38589">
    <property type="entry name" value="BLR0621 PROTEIN"/>
    <property type="match status" value="1"/>
</dbReference>
<evidence type="ECO:0000313" key="3">
    <source>
        <dbReference type="EMBL" id="TYZ24588.1"/>
    </source>
</evidence>
<name>A0A5D6WCP0_9FIRM</name>
<evidence type="ECO:0000313" key="4">
    <source>
        <dbReference type="Proteomes" id="UP000323646"/>
    </source>
</evidence>
<keyword evidence="4" id="KW-1185">Reference proteome</keyword>
<dbReference type="Proteomes" id="UP000323646">
    <property type="component" value="Unassembled WGS sequence"/>
</dbReference>
<dbReference type="EMBL" id="VTOY01000001">
    <property type="protein sequence ID" value="TYZ24588.1"/>
    <property type="molecule type" value="Genomic_DNA"/>
</dbReference>
<dbReference type="OrthoDB" id="186490at2"/>
<evidence type="ECO:0000259" key="2">
    <source>
        <dbReference type="Pfam" id="PF03734"/>
    </source>
</evidence>
<feature type="signal peptide" evidence="1">
    <location>
        <begin position="1"/>
        <end position="26"/>
    </location>
</feature>
<organism evidence="3 4">
    <name type="scientific">Selenomonas ruminis</name>
    <dbReference type="NCBI Taxonomy" id="2593411"/>
    <lineage>
        <taxon>Bacteria</taxon>
        <taxon>Bacillati</taxon>
        <taxon>Bacillota</taxon>
        <taxon>Negativicutes</taxon>
        <taxon>Selenomonadales</taxon>
        <taxon>Selenomonadaceae</taxon>
        <taxon>Selenomonas</taxon>
    </lineage>
</organism>
<dbReference type="CDD" id="cd16913">
    <property type="entry name" value="YkuD_like"/>
    <property type="match status" value="1"/>
</dbReference>
<sequence>MNRIRKTLWMAAVCLAVVFSVGSVFAGRLEASSASPEWVKNLPAAKQASQLFVVAGVGKTTAWVSLHEKDANGTWQQVMTTPGFIGKKGLGKTQEGDAKTPVGTFHFTKAFGIAPDPGSVMPYTQVDKNMYWSGDVRPGMKYNEMVDIRKYPRLDKAASEHIIDYTVHYVYCLNISYNEAGIAGKGSAIFLHCIGPNKPYTGGCVAIPQDKMRLVLQTVRPECVVVIDSLQNLSPATAADWGI</sequence>
<reference evidence="3 4" key="1">
    <citation type="submission" date="2019-08" db="EMBL/GenBank/DDBJ databases">
        <title>Selenomonas sp. mPRGC5 and Selenomonas sp. mPRGC8 isolated from ruminal fluid of dairy goat (Capra hircus).</title>
        <authorList>
            <person name="Poothong S."/>
            <person name="Nuengjamnong C."/>
            <person name="Tanasupawat S."/>
        </authorList>
    </citation>
    <scope>NUCLEOTIDE SEQUENCE [LARGE SCALE GENOMIC DNA]</scope>
    <source>
        <strain evidence="4">mPRGC5</strain>
    </source>
</reference>
<dbReference type="InterPro" id="IPR005490">
    <property type="entry name" value="LD_TPept_cat_dom"/>
</dbReference>
<dbReference type="Pfam" id="PF03734">
    <property type="entry name" value="YkuD"/>
    <property type="match status" value="1"/>
</dbReference>
<feature type="chain" id="PRO_5023091052" evidence="1">
    <location>
        <begin position="27"/>
        <end position="243"/>
    </location>
</feature>
<dbReference type="GO" id="GO:0016740">
    <property type="term" value="F:transferase activity"/>
    <property type="evidence" value="ECO:0007669"/>
    <property type="project" value="InterPro"/>
</dbReference>
<comment type="caution">
    <text evidence="3">The sequence shown here is derived from an EMBL/GenBank/DDBJ whole genome shotgun (WGS) entry which is preliminary data.</text>
</comment>
<gene>
    <name evidence="3" type="ORF">FZ040_00635</name>
</gene>
<feature type="domain" description="L,D-TPase catalytic" evidence="2">
    <location>
        <begin position="76"/>
        <end position="227"/>
    </location>
</feature>
<evidence type="ECO:0000256" key="1">
    <source>
        <dbReference type="SAM" id="SignalP"/>
    </source>
</evidence>
<dbReference type="PANTHER" id="PTHR38589:SF1">
    <property type="entry name" value="BLR0621 PROTEIN"/>
    <property type="match status" value="1"/>
</dbReference>
<proteinExistence type="predicted"/>
<dbReference type="RefSeq" id="WP_149170221.1">
    <property type="nucleotide sequence ID" value="NZ_VTOY01000001.1"/>
</dbReference>
<accession>A0A5D6WCP0</accession>
<keyword evidence="1" id="KW-0732">Signal</keyword>
<dbReference type="AlphaFoldDB" id="A0A5D6WCP0"/>